<sequence length="355" mass="39138">MSLFRLILSVTLLVLLPISEASAQRSYSGNTLGCVPGVPDVNSQDLNADRGLGVCDEKNVHSLQFEPGSQDLGSIDFFIRSCWSWYYTNPCQIDRYGRYSVEVDGPTENGYLYLTGSSGDTLKVTLEFVHPARPAETLTPGQETDTLYPGVRDYLAGPVSLRVSLAPGESLVSDSYSGNFDLYVYQCEWWDYQPLCKNAPGDDGAPALLAQPVRFQVGLNPDTLIKISGLEDMELDGSGTGDISAEQTFCVFTTDSAEFNIRGDSQNGDNAFWLRGETITDDIIPYSVQVEHLGSARRPRNLREGEVARKWPGANQENCGGQENMKIQIEVQRSEMGDPRDARYQDILTLTVATE</sequence>
<name>A0ABW3U7Y0_9GAMM</name>
<evidence type="ECO:0000313" key="2">
    <source>
        <dbReference type="EMBL" id="MFD1215464.1"/>
    </source>
</evidence>
<gene>
    <name evidence="2" type="ORF">ACFQ2X_02535</name>
</gene>
<reference evidence="3" key="1">
    <citation type="journal article" date="2019" name="Int. J. Syst. Evol. Microbiol.">
        <title>The Global Catalogue of Microorganisms (GCM) 10K type strain sequencing project: providing services to taxonomists for standard genome sequencing and annotation.</title>
        <authorList>
            <consortium name="The Broad Institute Genomics Platform"/>
            <consortium name="The Broad Institute Genome Sequencing Center for Infectious Disease"/>
            <person name="Wu L."/>
            <person name="Ma J."/>
        </authorList>
    </citation>
    <scope>NUCLEOTIDE SEQUENCE [LARGE SCALE GENOMIC DNA]</scope>
    <source>
        <strain evidence="3">CCUG 54356</strain>
    </source>
</reference>
<keyword evidence="1" id="KW-0732">Signal</keyword>
<proteinExistence type="predicted"/>
<comment type="caution">
    <text evidence="2">The sequence shown here is derived from an EMBL/GenBank/DDBJ whole genome shotgun (WGS) entry which is preliminary data.</text>
</comment>
<accession>A0ABW3U7Y0</accession>
<organism evidence="2 3">
    <name type="scientific">Microbulbifer celer</name>
    <dbReference type="NCBI Taxonomy" id="435905"/>
    <lineage>
        <taxon>Bacteria</taxon>
        <taxon>Pseudomonadati</taxon>
        <taxon>Pseudomonadota</taxon>
        <taxon>Gammaproteobacteria</taxon>
        <taxon>Cellvibrionales</taxon>
        <taxon>Microbulbiferaceae</taxon>
        <taxon>Microbulbifer</taxon>
    </lineage>
</organism>
<evidence type="ECO:0000256" key="1">
    <source>
        <dbReference type="SAM" id="SignalP"/>
    </source>
</evidence>
<keyword evidence="3" id="KW-1185">Reference proteome</keyword>
<feature type="chain" id="PRO_5047344283" description="Spore coat protein U domain-containing protein" evidence="1">
    <location>
        <begin position="24"/>
        <end position="355"/>
    </location>
</feature>
<dbReference type="EMBL" id="JBHTLR010000004">
    <property type="protein sequence ID" value="MFD1215464.1"/>
    <property type="molecule type" value="Genomic_DNA"/>
</dbReference>
<protein>
    <recommendedName>
        <fullName evidence="4">Spore coat protein U domain-containing protein</fullName>
    </recommendedName>
</protein>
<feature type="signal peptide" evidence="1">
    <location>
        <begin position="1"/>
        <end position="23"/>
    </location>
</feature>
<dbReference type="RefSeq" id="WP_230437792.1">
    <property type="nucleotide sequence ID" value="NZ_CP087715.1"/>
</dbReference>
<dbReference type="Proteomes" id="UP001597264">
    <property type="component" value="Unassembled WGS sequence"/>
</dbReference>
<evidence type="ECO:0008006" key="4">
    <source>
        <dbReference type="Google" id="ProtNLM"/>
    </source>
</evidence>
<evidence type="ECO:0000313" key="3">
    <source>
        <dbReference type="Proteomes" id="UP001597264"/>
    </source>
</evidence>